<evidence type="ECO:0000259" key="1">
    <source>
        <dbReference type="Pfam" id="PF07859"/>
    </source>
</evidence>
<dbReference type="Gene3D" id="3.40.50.1820">
    <property type="entry name" value="alpha/beta hydrolase"/>
    <property type="match status" value="1"/>
</dbReference>
<dbReference type="Pfam" id="PF07859">
    <property type="entry name" value="Abhydrolase_3"/>
    <property type="match status" value="1"/>
</dbReference>
<evidence type="ECO:0000313" key="3">
    <source>
        <dbReference type="Proteomes" id="UP001054889"/>
    </source>
</evidence>
<feature type="domain" description="Alpha/beta hydrolase fold-3" evidence="1">
    <location>
        <begin position="135"/>
        <end position="193"/>
    </location>
</feature>
<name>A0AAV5DYU0_ELECO</name>
<dbReference type="InterPro" id="IPR013094">
    <property type="entry name" value="AB_hydrolase_3"/>
</dbReference>
<dbReference type="PANTHER" id="PTHR23024:SF538">
    <property type="entry name" value="OS07G0643100 PROTEIN"/>
    <property type="match status" value="1"/>
</dbReference>
<comment type="caution">
    <text evidence="2">The sequence shown here is derived from an EMBL/GenBank/DDBJ whole genome shotgun (WGS) entry which is preliminary data.</text>
</comment>
<dbReference type="InterPro" id="IPR029058">
    <property type="entry name" value="AB_hydrolase_fold"/>
</dbReference>
<dbReference type="SUPFAM" id="SSF53474">
    <property type="entry name" value="alpha/beta-Hydrolases"/>
    <property type="match status" value="1"/>
</dbReference>
<protein>
    <recommendedName>
        <fullName evidence="1">Alpha/beta hydrolase fold-3 domain-containing protein</fullName>
    </recommendedName>
</protein>
<reference evidence="2" key="1">
    <citation type="journal article" date="2018" name="DNA Res.">
        <title>Multiple hybrid de novo genome assembly of finger millet, an orphan allotetraploid crop.</title>
        <authorList>
            <person name="Hatakeyama M."/>
            <person name="Aluri S."/>
            <person name="Balachadran M.T."/>
            <person name="Sivarajan S.R."/>
            <person name="Patrignani A."/>
            <person name="Gruter S."/>
            <person name="Poveda L."/>
            <person name="Shimizu-Inatsugi R."/>
            <person name="Baeten J."/>
            <person name="Francoijs K.J."/>
            <person name="Nataraja K.N."/>
            <person name="Reddy Y.A.N."/>
            <person name="Phadnis S."/>
            <person name="Ravikumar R.L."/>
            <person name="Schlapbach R."/>
            <person name="Sreeman S.M."/>
            <person name="Shimizu K.K."/>
        </authorList>
    </citation>
    <scope>NUCLEOTIDE SEQUENCE</scope>
</reference>
<proteinExistence type="predicted"/>
<keyword evidence="3" id="KW-1185">Reference proteome</keyword>
<dbReference type="EMBL" id="BQKI01000072">
    <property type="protein sequence ID" value="GJN16214.1"/>
    <property type="molecule type" value="Genomic_DNA"/>
</dbReference>
<sequence>MWLQSVGIGGVLQAPKWREYLKRPTSDALVIHRRSCKVAAGAEDKCETDGSSNGRRMPSLPNTVRLKLAAYSAAQRPDGSFRYQMLSFGDLKAFASPWPNAMGVRSTDVTIDASRGLWARVFSPSVIRDTPLPVVVYFHGGGFVLFSAASRHYGTLCRRLCQELGAVVVSVNYRLAPQHRYPTAYNDGVAALR</sequence>
<dbReference type="InterPro" id="IPR050466">
    <property type="entry name" value="Carboxylest/Gibb_receptor"/>
</dbReference>
<dbReference type="Proteomes" id="UP001054889">
    <property type="component" value="Unassembled WGS sequence"/>
</dbReference>
<gene>
    <name evidence="2" type="primary">gb03177</name>
    <name evidence="2" type="ORF">PR202_gb03177</name>
</gene>
<accession>A0AAV5DYU0</accession>
<dbReference type="AlphaFoldDB" id="A0AAV5DYU0"/>
<dbReference type="GO" id="GO:0016787">
    <property type="term" value="F:hydrolase activity"/>
    <property type="evidence" value="ECO:0007669"/>
    <property type="project" value="InterPro"/>
</dbReference>
<dbReference type="PANTHER" id="PTHR23024">
    <property type="entry name" value="ARYLACETAMIDE DEACETYLASE"/>
    <property type="match status" value="1"/>
</dbReference>
<organism evidence="2 3">
    <name type="scientific">Eleusine coracana subsp. coracana</name>
    <dbReference type="NCBI Taxonomy" id="191504"/>
    <lineage>
        <taxon>Eukaryota</taxon>
        <taxon>Viridiplantae</taxon>
        <taxon>Streptophyta</taxon>
        <taxon>Embryophyta</taxon>
        <taxon>Tracheophyta</taxon>
        <taxon>Spermatophyta</taxon>
        <taxon>Magnoliopsida</taxon>
        <taxon>Liliopsida</taxon>
        <taxon>Poales</taxon>
        <taxon>Poaceae</taxon>
        <taxon>PACMAD clade</taxon>
        <taxon>Chloridoideae</taxon>
        <taxon>Cynodonteae</taxon>
        <taxon>Eleusininae</taxon>
        <taxon>Eleusine</taxon>
    </lineage>
</organism>
<reference evidence="2" key="2">
    <citation type="submission" date="2021-12" db="EMBL/GenBank/DDBJ databases">
        <title>Resequencing data analysis of finger millet.</title>
        <authorList>
            <person name="Hatakeyama M."/>
            <person name="Aluri S."/>
            <person name="Balachadran M.T."/>
            <person name="Sivarajan S.R."/>
            <person name="Poveda L."/>
            <person name="Shimizu-Inatsugi R."/>
            <person name="Schlapbach R."/>
            <person name="Sreeman S.M."/>
            <person name="Shimizu K.K."/>
        </authorList>
    </citation>
    <scope>NUCLEOTIDE SEQUENCE</scope>
</reference>
<evidence type="ECO:0000313" key="2">
    <source>
        <dbReference type="EMBL" id="GJN16214.1"/>
    </source>
</evidence>